<evidence type="ECO:0000313" key="1">
    <source>
        <dbReference type="EMBL" id="CAB4944898.1"/>
    </source>
</evidence>
<proteinExistence type="predicted"/>
<organism evidence="1">
    <name type="scientific">freshwater metagenome</name>
    <dbReference type="NCBI Taxonomy" id="449393"/>
    <lineage>
        <taxon>unclassified sequences</taxon>
        <taxon>metagenomes</taxon>
        <taxon>ecological metagenomes</taxon>
    </lineage>
</organism>
<name>A0A6J7JMK4_9ZZZZ</name>
<accession>A0A6J7JMK4</accession>
<sequence>MSTTTQTTRDAAPSAGISRGLLQHSATADDLDAVRAVGATILNYPSSWSIERRARRAANELQLTGFSEVLAAACALHAIETARDEVTALSCDRRIANVPLRRIVERDPEAVERILADPDGDALTSEGLRRALGLVRVPASSSRIWGGGLRMGISMRAAEQIGSSLGIDSWEVEEMSEEYVASWLPQPAAAAVVEGYGWAATEGRPASQTQRACSLALRAIGVDRFEEEQTINRVRRAHGKHRLEFATNDLTAARRRAARWLAFSDGLVTASLRRRQIGSTVTLGRVADGDLVGRRLVRGWEVSLQPPGIGCSSILVEQLAAHEPKAAAQAVADDFAQHA</sequence>
<reference evidence="1" key="1">
    <citation type="submission" date="2020-05" db="EMBL/GenBank/DDBJ databases">
        <authorList>
            <person name="Chiriac C."/>
            <person name="Salcher M."/>
            <person name="Ghai R."/>
            <person name="Kavagutti S V."/>
        </authorList>
    </citation>
    <scope>NUCLEOTIDE SEQUENCE</scope>
</reference>
<dbReference type="AlphaFoldDB" id="A0A6J7JMK4"/>
<gene>
    <name evidence="1" type="ORF">UFOPK3564_03167</name>
</gene>
<protein>
    <submittedName>
        <fullName evidence="1">Unannotated protein</fullName>
    </submittedName>
</protein>
<dbReference type="EMBL" id="CAFBMK010000280">
    <property type="protein sequence ID" value="CAB4944898.1"/>
    <property type="molecule type" value="Genomic_DNA"/>
</dbReference>